<dbReference type="EMBL" id="JAUNQW010000003">
    <property type="protein sequence ID" value="MDO5456970.1"/>
    <property type="molecule type" value="Genomic_DNA"/>
</dbReference>
<dbReference type="InterPro" id="IPR026366">
    <property type="entry name" value="Seleno_YedE"/>
</dbReference>
<reference evidence="2" key="1">
    <citation type="submission" date="2023-07" db="EMBL/GenBank/DDBJ databases">
        <title>Between Cages and Wild: Unraveling the Impact of Captivity on Animal Microbiomes and Antimicrobial Resistance.</title>
        <authorList>
            <person name="Schmartz G.P."/>
            <person name="Rehner J."/>
            <person name="Schuff M.J."/>
            <person name="Becker S.L."/>
            <person name="Kravczyk M."/>
            <person name="Gurevich A."/>
            <person name="Francke R."/>
            <person name="Mueller R."/>
            <person name="Keller V."/>
            <person name="Keller A."/>
        </authorList>
    </citation>
    <scope>NUCLEOTIDE SEQUENCE</scope>
    <source>
        <strain evidence="2">S39M_St_73</strain>
    </source>
</reference>
<keyword evidence="1" id="KW-1133">Transmembrane helix</keyword>
<organism evidence="2 3">
    <name type="scientific">Atopococcus tabaci</name>
    <dbReference type="NCBI Taxonomy" id="269774"/>
    <lineage>
        <taxon>Bacteria</taxon>
        <taxon>Bacillati</taxon>
        <taxon>Bacillota</taxon>
        <taxon>Bacilli</taxon>
        <taxon>Lactobacillales</taxon>
        <taxon>Carnobacteriaceae</taxon>
        <taxon>Atopococcus</taxon>
    </lineage>
</organism>
<proteinExistence type="predicted"/>
<feature type="transmembrane region" description="Helical" evidence="1">
    <location>
        <begin position="228"/>
        <end position="247"/>
    </location>
</feature>
<sequence>MAKYEDKKWFLAVLGSVLGLGIILLAHYGNPGNMGLCTICFLRDIAGSLGLHQAAVVQYFRPEIVGIVLGAFGMAVLGRRLNLRSGSSPAIRFALGLIMGVLGLVFLGCTLRMIIRMAAGDISGYVGFVGFILGSWVGISFLRNGFDLGEGTIIRKGDTLVLPTIFLTLFILFLIVPQMFIFSEEGPGSMHAPIILSLIVGLAFGAIGQRVNLCMSGSLRNILSIGDFTAAVPVLGMFFTLLIYNIISGNFAFTAYGPIAHAQHLWNILPMFGIGLASALGGGCPVRQLIKAGSGNGDGLLTTLGIFVGVAMAHNFGLTSAGASEEAIGGPSAAGKIAVLVSLVVLFVIAFWGVAAKKNKEVVSAEQSV</sequence>
<comment type="caution">
    <text evidence="2">The sequence shown here is derived from an EMBL/GenBank/DDBJ whole genome shotgun (WGS) entry which is preliminary data.</text>
</comment>
<dbReference type="Proteomes" id="UP001171751">
    <property type="component" value="Unassembled WGS sequence"/>
</dbReference>
<feature type="transmembrane region" description="Helical" evidence="1">
    <location>
        <begin position="298"/>
        <end position="317"/>
    </location>
</feature>
<gene>
    <name evidence="2" type="primary">yedE</name>
    <name evidence="2" type="ORF">Q4F26_01360</name>
</gene>
<dbReference type="AlphaFoldDB" id="A0AA43RNN7"/>
<feature type="transmembrane region" description="Helical" evidence="1">
    <location>
        <begin position="267"/>
        <end position="286"/>
    </location>
</feature>
<feature type="transmembrane region" description="Helical" evidence="1">
    <location>
        <begin position="122"/>
        <end position="139"/>
    </location>
</feature>
<name>A0AA43RNN7_9LACT</name>
<feature type="transmembrane region" description="Helical" evidence="1">
    <location>
        <begin position="90"/>
        <end position="115"/>
    </location>
</feature>
<evidence type="ECO:0000313" key="3">
    <source>
        <dbReference type="Proteomes" id="UP001171751"/>
    </source>
</evidence>
<accession>A0AA43RNN7</accession>
<keyword evidence="3" id="KW-1185">Reference proteome</keyword>
<keyword evidence="1" id="KW-0472">Membrane</keyword>
<dbReference type="NCBIfam" id="TIGR04112">
    <property type="entry name" value="seleno_YedE"/>
    <property type="match status" value="1"/>
</dbReference>
<feature type="transmembrane region" description="Helical" evidence="1">
    <location>
        <begin position="9"/>
        <end position="28"/>
    </location>
</feature>
<feature type="transmembrane region" description="Helical" evidence="1">
    <location>
        <begin position="160"/>
        <end position="182"/>
    </location>
</feature>
<evidence type="ECO:0000313" key="2">
    <source>
        <dbReference type="EMBL" id="MDO5456970.1"/>
    </source>
</evidence>
<keyword evidence="1" id="KW-0812">Transmembrane</keyword>
<feature type="transmembrane region" description="Helical" evidence="1">
    <location>
        <begin position="188"/>
        <end position="207"/>
    </location>
</feature>
<feature type="transmembrane region" description="Helical" evidence="1">
    <location>
        <begin position="337"/>
        <end position="355"/>
    </location>
</feature>
<protein>
    <submittedName>
        <fullName evidence="2">YedE family putative selenium transporter</fullName>
    </submittedName>
</protein>
<evidence type="ECO:0000256" key="1">
    <source>
        <dbReference type="SAM" id="Phobius"/>
    </source>
</evidence>
<feature type="transmembrane region" description="Helical" evidence="1">
    <location>
        <begin position="59"/>
        <end position="78"/>
    </location>
</feature>